<accession>A0A7L3FI66</accession>
<protein>
    <submittedName>
        <fullName evidence="4">CLC6A protein</fullName>
    </submittedName>
</protein>
<dbReference type="PANTHER" id="PTHR22803">
    <property type="entry name" value="MANNOSE, PHOSPHOLIPASE, LECTIN RECEPTOR RELATED"/>
    <property type="match status" value="1"/>
</dbReference>
<gene>
    <name evidence="4" type="primary">Clec6a</name>
    <name evidence="4" type="ORF">ZAPATR_R07344</name>
</gene>
<keyword evidence="2" id="KW-0812">Transmembrane</keyword>
<dbReference type="Pfam" id="PF00059">
    <property type="entry name" value="Lectin_C"/>
    <property type="match status" value="1"/>
</dbReference>
<evidence type="ECO:0000256" key="2">
    <source>
        <dbReference type="SAM" id="Phobius"/>
    </source>
</evidence>
<evidence type="ECO:0000259" key="3">
    <source>
        <dbReference type="PROSITE" id="PS50041"/>
    </source>
</evidence>
<dbReference type="PROSITE" id="PS50041">
    <property type="entry name" value="C_TYPE_LECTIN_2"/>
    <property type="match status" value="1"/>
</dbReference>
<proteinExistence type="predicted"/>
<dbReference type="CDD" id="cd03590">
    <property type="entry name" value="CLECT_DC-SIGN_like"/>
    <property type="match status" value="1"/>
</dbReference>
<feature type="transmembrane region" description="Helical" evidence="2">
    <location>
        <begin position="42"/>
        <end position="66"/>
    </location>
</feature>
<dbReference type="GO" id="GO:0030246">
    <property type="term" value="F:carbohydrate binding"/>
    <property type="evidence" value="ECO:0007669"/>
    <property type="project" value="UniProtKB-KW"/>
</dbReference>
<name>A0A7L3FI66_9GRUI</name>
<keyword evidence="2" id="KW-1133">Transmembrane helix</keyword>
<dbReference type="EMBL" id="VZTU01017643">
    <property type="protein sequence ID" value="NXT79699.1"/>
    <property type="molecule type" value="Genomic_DNA"/>
</dbReference>
<dbReference type="InterPro" id="IPR001304">
    <property type="entry name" value="C-type_lectin-like"/>
</dbReference>
<evidence type="ECO:0000256" key="1">
    <source>
        <dbReference type="ARBA" id="ARBA00022734"/>
    </source>
</evidence>
<dbReference type="SUPFAM" id="SSF56436">
    <property type="entry name" value="C-type lectin-like"/>
    <property type="match status" value="1"/>
</dbReference>
<feature type="domain" description="C-type lectin" evidence="3">
    <location>
        <begin position="109"/>
        <end position="218"/>
    </location>
</feature>
<feature type="non-terminal residue" evidence="4">
    <location>
        <position position="230"/>
    </location>
</feature>
<dbReference type="Gene3D" id="3.10.100.10">
    <property type="entry name" value="Mannose-Binding Protein A, subunit A"/>
    <property type="match status" value="1"/>
</dbReference>
<dbReference type="InterPro" id="IPR033989">
    <property type="entry name" value="CD209-like_CTLD"/>
</dbReference>
<evidence type="ECO:0000313" key="5">
    <source>
        <dbReference type="Proteomes" id="UP000557426"/>
    </source>
</evidence>
<dbReference type="SMART" id="SM00034">
    <property type="entry name" value="CLECT"/>
    <property type="match status" value="1"/>
</dbReference>
<feature type="non-terminal residue" evidence="4">
    <location>
        <position position="1"/>
    </location>
</feature>
<keyword evidence="1" id="KW-0430">Lectin</keyword>
<dbReference type="InterPro" id="IPR050111">
    <property type="entry name" value="C-type_lectin/snaclec_domain"/>
</dbReference>
<dbReference type="InterPro" id="IPR016187">
    <property type="entry name" value="CTDL_fold"/>
</dbReference>
<dbReference type="InterPro" id="IPR016186">
    <property type="entry name" value="C-type_lectin-like/link_sf"/>
</dbReference>
<sequence>MASEITYAELNFKNASQASQAPQVQVPPETKKREHHPQKYQLWLSWLISLLLFLVCIALVVVLLVVPCSRGRDQPTFLQQKFTEWECISAAQQGQEQGWTCCPKGWKRFQKSCYYISEDTMNWDESIQNCTGMGSHLVVINSKEEQEFLTRELQSSSKELYYIGLRAGNVGEWRWIDQTPLTVQFWRPGEPSNVPVEKCVVIYTIPEIENWNDVQCTKHHRTCEAAAVTV</sequence>
<comment type="caution">
    <text evidence="4">The sequence shown here is derived from an EMBL/GenBank/DDBJ whole genome shotgun (WGS) entry which is preliminary data.</text>
</comment>
<reference evidence="4 5" key="1">
    <citation type="submission" date="2019-09" db="EMBL/GenBank/DDBJ databases">
        <title>Bird 10,000 Genomes (B10K) Project - Family phase.</title>
        <authorList>
            <person name="Zhang G."/>
        </authorList>
    </citation>
    <scope>NUCLEOTIDE SEQUENCE [LARGE SCALE GENOMIC DNA]</scope>
    <source>
        <strain evidence="4">B10K-DU-011-47</strain>
        <tissue evidence="4">Mixed tissue sample</tissue>
    </source>
</reference>
<organism evidence="4 5">
    <name type="scientific">Zapornia atra</name>
    <name type="common">Henderson crake</name>
    <dbReference type="NCBI Taxonomy" id="2585822"/>
    <lineage>
        <taxon>Eukaryota</taxon>
        <taxon>Metazoa</taxon>
        <taxon>Chordata</taxon>
        <taxon>Craniata</taxon>
        <taxon>Vertebrata</taxon>
        <taxon>Euteleostomi</taxon>
        <taxon>Archelosauria</taxon>
        <taxon>Archosauria</taxon>
        <taxon>Dinosauria</taxon>
        <taxon>Saurischia</taxon>
        <taxon>Theropoda</taxon>
        <taxon>Coelurosauria</taxon>
        <taxon>Aves</taxon>
        <taxon>Neognathae</taxon>
        <taxon>Neoaves</taxon>
        <taxon>Gruiformes</taxon>
        <taxon>Rallidae</taxon>
        <taxon>Zapornia</taxon>
    </lineage>
</organism>
<dbReference type="AlphaFoldDB" id="A0A7L3FI66"/>
<keyword evidence="2" id="KW-0472">Membrane</keyword>
<evidence type="ECO:0000313" key="4">
    <source>
        <dbReference type="EMBL" id="NXT79699.1"/>
    </source>
</evidence>
<keyword evidence="5" id="KW-1185">Reference proteome</keyword>
<dbReference type="Proteomes" id="UP000557426">
    <property type="component" value="Unassembled WGS sequence"/>
</dbReference>